<keyword evidence="2" id="KW-1185">Reference proteome</keyword>
<sequence length="156" mass="16087">MTQGIGDPGPIVRALTALGLPPVFDPQHRSGGASEEDVPALAQSLIAAAEIQAGPSPVRPAEGEPNAWAHAVQDRDVGQALLYRRMERTVSDWQWATDPAPSRPGAAAEAAMCAAHALIAVHSAPDGQHVRAALEEAEDALLAAVVLVRGSRSAAA</sequence>
<name>A0A7X6MD10_9ACTN</name>
<evidence type="ECO:0000313" key="1">
    <source>
        <dbReference type="EMBL" id="NKY99196.1"/>
    </source>
</evidence>
<protein>
    <submittedName>
        <fullName evidence="1">Uncharacterized protein</fullName>
    </submittedName>
</protein>
<dbReference type="Proteomes" id="UP000553209">
    <property type="component" value="Unassembled WGS sequence"/>
</dbReference>
<accession>A0A7X6MD10</accession>
<evidence type="ECO:0000313" key="2">
    <source>
        <dbReference type="Proteomes" id="UP000553209"/>
    </source>
</evidence>
<gene>
    <name evidence="1" type="ORF">HGB44_16210</name>
</gene>
<organism evidence="1 2">
    <name type="scientific">Nocardiopsis alborubida</name>
    <dbReference type="NCBI Taxonomy" id="146802"/>
    <lineage>
        <taxon>Bacteria</taxon>
        <taxon>Bacillati</taxon>
        <taxon>Actinomycetota</taxon>
        <taxon>Actinomycetes</taxon>
        <taxon>Streptosporangiales</taxon>
        <taxon>Nocardiopsidaceae</taxon>
        <taxon>Nocardiopsis</taxon>
    </lineage>
</organism>
<dbReference type="RefSeq" id="WP_061078612.1">
    <property type="nucleotide sequence ID" value="NZ_JAAXPG010000014.1"/>
</dbReference>
<dbReference type="EMBL" id="JAAXPG010000014">
    <property type="protein sequence ID" value="NKY99196.1"/>
    <property type="molecule type" value="Genomic_DNA"/>
</dbReference>
<dbReference type="AlphaFoldDB" id="A0A7X6MD10"/>
<comment type="caution">
    <text evidence="1">The sequence shown here is derived from an EMBL/GenBank/DDBJ whole genome shotgun (WGS) entry which is preliminary data.</text>
</comment>
<proteinExistence type="predicted"/>
<reference evidence="1 2" key="1">
    <citation type="submission" date="2020-04" db="EMBL/GenBank/DDBJ databases">
        <title>MicrobeNet Type strains.</title>
        <authorList>
            <person name="Nicholson A.C."/>
        </authorList>
    </citation>
    <scope>NUCLEOTIDE SEQUENCE [LARGE SCALE GENOMIC DNA]</scope>
    <source>
        <strain evidence="1 2">ATCC 23612</strain>
    </source>
</reference>